<evidence type="ECO:0000313" key="2">
    <source>
        <dbReference type="Proteomes" id="UP001207468"/>
    </source>
</evidence>
<organism evidence="1 2">
    <name type="scientific">Russula earlei</name>
    <dbReference type="NCBI Taxonomy" id="71964"/>
    <lineage>
        <taxon>Eukaryota</taxon>
        <taxon>Fungi</taxon>
        <taxon>Dikarya</taxon>
        <taxon>Basidiomycota</taxon>
        <taxon>Agaricomycotina</taxon>
        <taxon>Agaricomycetes</taxon>
        <taxon>Russulales</taxon>
        <taxon>Russulaceae</taxon>
        <taxon>Russula</taxon>
    </lineage>
</organism>
<protein>
    <submittedName>
        <fullName evidence="1">Cytochrome P450</fullName>
    </submittedName>
</protein>
<gene>
    <name evidence="1" type="ORF">F5148DRAFT_1277605</name>
</gene>
<comment type="caution">
    <text evidence="1">The sequence shown here is derived from an EMBL/GenBank/DDBJ whole genome shotgun (WGS) entry which is preliminary data.</text>
</comment>
<accession>A0ACC0TWY9</accession>
<keyword evidence="2" id="KW-1185">Reference proteome</keyword>
<dbReference type="EMBL" id="JAGFNK010000347">
    <property type="protein sequence ID" value="KAI9452155.1"/>
    <property type="molecule type" value="Genomic_DNA"/>
</dbReference>
<evidence type="ECO:0000313" key="1">
    <source>
        <dbReference type="EMBL" id="KAI9452155.1"/>
    </source>
</evidence>
<sequence>MNTQLSLACLLVAIIVHITYIYLRRRNSFLRKLQGPESTSLWLGEITGNEGDIRYQHEVGDRELEWMRKYGSAWRRSGPLGVDHLSLADPKALQYVLHTCGYHFPKGRETTQAIKMTIGQGIIWAHGTAHQRQRKVMSPAFSAPQVKTFLPLFLNAALKLTQKWKEEVISLDPTGQPVINVITWLSRTTLDVIGEAGFDFHFGSLDNESTPLGKQYENLFIDSSLYPSQFDLVFRALWRYIPEPLLHYVRYLPFREYRRLRSFLNYSLWFSRDLVRESIEKTDGKDIISILLRANTSENPINSMTDDEVVGQIANLLLAGHDTTANTLSWFLWEIAKHPECQRRIREEIAAFRARKGEEHLSVSDLDDMKYTEAVLKESMRLNPIVWILRREAGRDEVIPLAFPVTTKSGDKVSSVPIKQGTPIDIHIDAYNRLPEIWGPDADEWNPDRFLDADKKDTDKKPFPVAAGGLRSCIGWRFA</sequence>
<name>A0ACC0TWY9_9AGAM</name>
<proteinExistence type="predicted"/>
<dbReference type="Proteomes" id="UP001207468">
    <property type="component" value="Unassembled WGS sequence"/>
</dbReference>
<reference evidence="1" key="1">
    <citation type="submission" date="2021-03" db="EMBL/GenBank/DDBJ databases">
        <title>Evolutionary priming and transition to the ectomycorrhizal habit in an iconic lineage of mushroom-forming fungi: is preadaptation a requirement?</title>
        <authorList>
            <consortium name="DOE Joint Genome Institute"/>
            <person name="Looney B.P."/>
            <person name="Miyauchi S."/>
            <person name="Morin E."/>
            <person name="Drula E."/>
            <person name="Courty P.E."/>
            <person name="Chicoki N."/>
            <person name="Fauchery L."/>
            <person name="Kohler A."/>
            <person name="Kuo A."/>
            <person name="LaButti K."/>
            <person name="Pangilinan J."/>
            <person name="Lipzen A."/>
            <person name="Riley R."/>
            <person name="Andreopoulos W."/>
            <person name="He G."/>
            <person name="Johnson J."/>
            <person name="Barry K.W."/>
            <person name="Grigoriev I.V."/>
            <person name="Nagy L."/>
            <person name="Hibbett D."/>
            <person name="Henrissat B."/>
            <person name="Matheny P.B."/>
            <person name="Labbe J."/>
            <person name="Martin A.F."/>
        </authorList>
    </citation>
    <scope>NUCLEOTIDE SEQUENCE</scope>
    <source>
        <strain evidence="1">BPL698</strain>
    </source>
</reference>